<gene>
    <name evidence="2" type="ORF">METZ01_LOCUS297490</name>
</gene>
<dbReference type="EMBL" id="UINC01091679">
    <property type="protein sequence ID" value="SVC44636.1"/>
    <property type="molecule type" value="Genomic_DNA"/>
</dbReference>
<name>A0A382M710_9ZZZZ</name>
<evidence type="ECO:0000256" key="1">
    <source>
        <dbReference type="SAM" id="MobiDB-lite"/>
    </source>
</evidence>
<feature type="non-terminal residue" evidence="2">
    <location>
        <position position="319"/>
    </location>
</feature>
<proteinExistence type="predicted"/>
<reference evidence="2" key="1">
    <citation type="submission" date="2018-05" db="EMBL/GenBank/DDBJ databases">
        <authorList>
            <person name="Lanie J.A."/>
            <person name="Ng W.-L."/>
            <person name="Kazmierczak K.M."/>
            <person name="Andrzejewski T.M."/>
            <person name="Davidsen T.M."/>
            <person name="Wayne K.J."/>
            <person name="Tettelin H."/>
            <person name="Glass J.I."/>
            <person name="Rusch D."/>
            <person name="Podicherti R."/>
            <person name="Tsui H.-C.T."/>
            <person name="Winkler M.E."/>
        </authorList>
    </citation>
    <scope>NUCLEOTIDE SEQUENCE</scope>
</reference>
<organism evidence="2">
    <name type="scientific">marine metagenome</name>
    <dbReference type="NCBI Taxonomy" id="408172"/>
    <lineage>
        <taxon>unclassified sequences</taxon>
        <taxon>metagenomes</taxon>
        <taxon>ecological metagenomes</taxon>
    </lineage>
</organism>
<accession>A0A382M710</accession>
<feature type="compositionally biased region" description="Acidic residues" evidence="1">
    <location>
        <begin position="301"/>
        <end position="311"/>
    </location>
</feature>
<evidence type="ECO:0000313" key="2">
    <source>
        <dbReference type="EMBL" id="SVC44636.1"/>
    </source>
</evidence>
<dbReference type="AlphaFoldDB" id="A0A382M710"/>
<sequence>MSTKLDVAKRYAGSRPGFELVAFEDIGIPYFELRMQVLVQREKDIGPIDEFVLGAVKRGIDTVPEVMRFLGLDRLVVEQAIVDLCKTDLLDYQVGTNGNVFHLTELGKNAYQSLVELLPDRLEINLGFDRLIWQPSSRYERALIPPRVAKSRELIELPPVRKRRLKVEELDIVDAERELEERPNSIFQRASLVSIQDFSCYRMFLPGVALLFVNRDSGEQQTAITIDGRISETHETSFASIDGPDKAFLVVDSATRLTEEGPKIPPEARRLSIERSELDALVERQAQELAAEGGEGRIETADSDITGEDATGDQQSAEG</sequence>
<protein>
    <submittedName>
        <fullName evidence="2">Uncharacterized protein</fullName>
    </submittedName>
</protein>
<feature type="region of interest" description="Disordered" evidence="1">
    <location>
        <begin position="289"/>
        <end position="319"/>
    </location>
</feature>